<comment type="caution">
    <text evidence="1">The sequence shown here is derived from an EMBL/GenBank/DDBJ whole genome shotgun (WGS) entry which is preliminary data.</text>
</comment>
<evidence type="ECO:0000313" key="2">
    <source>
        <dbReference type="Proteomes" id="UP000263642"/>
    </source>
</evidence>
<gene>
    <name evidence="1" type="ORF">DIT97_31605</name>
</gene>
<dbReference type="EMBL" id="DQAY01000194">
    <property type="protein sequence ID" value="HCO27327.1"/>
    <property type="molecule type" value="Genomic_DNA"/>
</dbReference>
<dbReference type="Proteomes" id="UP000263642">
    <property type="component" value="Unassembled WGS sequence"/>
</dbReference>
<evidence type="ECO:0000313" key="1">
    <source>
        <dbReference type="EMBL" id="HCO27327.1"/>
    </source>
</evidence>
<accession>A0A3D3RH07</accession>
<name>A0A3D3RH07_9PLAN</name>
<organism evidence="1 2">
    <name type="scientific">Gimesia maris</name>
    <dbReference type="NCBI Taxonomy" id="122"/>
    <lineage>
        <taxon>Bacteria</taxon>
        <taxon>Pseudomonadati</taxon>
        <taxon>Planctomycetota</taxon>
        <taxon>Planctomycetia</taxon>
        <taxon>Planctomycetales</taxon>
        <taxon>Planctomycetaceae</taxon>
        <taxon>Gimesia</taxon>
    </lineage>
</organism>
<proteinExistence type="predicted"/>
<sequence>MTQIMNLQNLAPKIQEEILFLPRVEQGRDSITERDLRQIVAVSDWKIQQRMWDQLKGHEG</sequence>
<dbReference type="AlphaFoldDB" id="A0A3D3RH07"/>
<reference evidence="1 2" key="1">
    <citation type="journal article" date="2018" name="Nat. Biotechnol.">
        <title>A standardized bacterial taxonomy based on genome phylogeny substantially revises the tree of life.</title>
        <authorList>
            <person name="Parks D.H."/>
            <person name="Chuvochina M."/>
            <person name="Waite D.W."/>
            <person name="Rinke C."/>
            <person name="Skarshewski A."/>
            <person name="Chaumeil P.A."/>
            <person name="Hugenholtz P."/>
        </authorList>
    </citation>
    <scope>NUCLEOTIDE SEQUENCE [LARGE SCALE GENOMIC DNA]</scope>
    <source>
        <strain evidence="1">UBA9375</strain>
    </source>
</reference>
<protein>
    <submittedName>
        <fullName evidence="1">Uncharacterized protein</fullName>
    </submittedName>
</protein>